<evidence type="ECO:0000256" key="1">
    <source>
        <dbReference type="ARBA" id="ARBA00022963"/>
    </source>
</evidence>
<dbReference type="InterPro" id="IPR000073">
    <property type="entry name" value="AB_hydrolase_1"/>
</dbReference>
<dbReference type="RefSeq" id="WP_135623274.1">
    <property type="nucleotide sequence ID" value="NZ_RQGD01000022.1"/>
</dbReference>
<proteinExistence type="predicted"/>
<accession>A0A4R9K520</accession>
<keyword evidence="2" id="KW-0443">Lipid metabolism</keyword>
<dbReference type="InterPro" id="IPR029058">
    <property type="entry name" value="AB_hydrolase_fold"/>
</dbReference>
<keyword evidence="4" id="KW-0378">Hydrolase</keyword>
<dbReference type="PANTHER" id="PTHR11005">
    <property type="entry name" value="LYSOSOMAL ACID LIPASE-RELATED"/>
    <property type="match status" value="1"/>
</dbReference>
<name>A0A4R9K520_9LEPT</name>
<protein>
    <submittedName>
        <fullName evidence="4">Alpha/beta fold hydrolase</fullName>
    </submittedName>
</protein>
<gene>
    <name evidence="4" type="ORF">EHQ58_07595</name>
</gene>
<dbReference type="GO" id="GO:0016787">
    <property type="term" value="F:hydrolase activity"/>
    <property type="evidence" value="ECO:0007669"/>
    <property type="project" value="UniProtKB-KW"/>
</dbReference>
<dbReference type="AlphaFoldDB" id="A0A4R9K520"/>
<dbReference type="GO" id="GO:0016042">
    <property type="term" value="P:lipid catabolic process"/>
    <property type="evidence" value="ECO:0007669"/>
    <property type="project" value="UniProtKB-KW"/>
</dbReference>
<dbReference type="Pfam" id="PF00561">
    <property type="entry name" value="Abhydrolase_1"/>
    <property type="match status" value="1"/>
</dbReference>
<organism evidence="4 5">
    <name type="scientific">Leptospira ognonensis</name>
    <dbReference type="NCBI Taxonomy" id="2484945"/>
    <lineage>
        <taxon>Bacteria</taxon>
        <taxon>Pseudomonadati</taxon>
        <taxon>Spirochaetota</taxon>
        <taxon>Spirochaetia</taxon>
        <taxon>Leptospirales</taxon>
        <taxon>Leptospiraceae</taxon>
        <taxon>Leptospira</taxon>
    </lineage>
</organism>
<dbReference type="Proteomes" id="UP000297693">
    <property type="component" value="Unassembled WGS sequence"/>
</dbReference>
<evidence type="ECO:0000313" key="5">
    <source>
        <dbReference type="Proteomes" id="UP000297693"/>
    </source>
</evidence>
<dbReference type="SUPFAM" id="SSF53474">
    <property type="entry name" value="alpha/beta-Hydrolases"/>
    <property type="match status" value="1"/>
</dbReference>
<reference evidence="4" key="1">
    <citation type="journal article" date="2019" name="PLoS Negl. Trop. Dis.">
        <title>Revisiting the worldwide diversity of Leptospira species in the environment.</title>
        <authorList>
            <person name="Vincent A.T."/>
            <person name="Schiettekatte O."/>
            <person name="Bourhy P."/>
            <person name="Veyrier F.J."/>
            <person name="Picardeau M."/>
        </authorList>
    </citation>
    <scope>NUCLEOTIDE SEQUENCE [LARGE SCALE GENOMIC DNA]</scope>
    <source>
        <strain evidence="4">201702476</strain>
    </source>
</reference>
<evidence type="ECO:0000256" key="2">
    <source>
        <dbReference type="ARBA" id="ARBA00023098"/>
    </source>
</evidence>
<sequence>MASEEIPYWEDRQIKNSSRQSSKALMVSPDKIYIFPVTKPVFQFIENLWQSFTNKMVSLVHFDDEPVFSFSIFEVIDQDEMRIVATATHFKLREIAERRKIPGIDEYMVKARPIPFSDPRNDSARYIQQAIIDFNKGLRPEIQMINLKEAEIHPERKVLLSETMNHAVGLPLFVNDVPIGILWGITKDPIPEDKIRPLMLQLYSLFDVIDFVVGKESEKGRDPYIAQKNIEKADTVSNSRNLFYTTTKDQKEPVTSIIFKSHQYNIEYRMDASFIIPTTEGYAVSLKSFTPEKLNNSGKNLLLIPGFFCRRSVMDKLGKELALKYGYRVFLMDMRGRSLQTMPRNGKKEGWTVDNYIQDDFPEVLRWIRWHYRSEKTVVIGHSMGGMIPRFYASSYDIIKEIKEEFNLPNPDDHLAGIVSITSPNYISLKSNFIGLDTLKKGFGLMPHKMISDMIFSMASFSMQATIQTIDLKKFFKFLLNFHSSLRSFSYSIGTRVLTIKDFVGYKEITPPEWYFLMEDVFCEESVSVIMQFFQSQISNDRSFLSNDGKINYTKNFIENFKLPIYSVVGTVDQIVPEESLEDLSLLKSENKVITKYEQGHLGIIFHSETVRKICEGIDDWILKLN</sequence>
<dbReference type="EMBL" id="RQGD01000022">
    <property type="protein sequence ID" value="TGL60350.1"/>
    <property type="molecule type" value="Genomic_DNA"/>
</dbReference>
<feature type="domain" description="AB hydrolase-1" evidence="3">
    <location>
        <begin position="301"/>
        <end position="423"/>
    </location>
</feature>
<dbReference type="Gene3D" id="3.40.50.1820">
    <property type="entry name" value="alpha/beta hydrolase"/>
    <property type="match status" value="1"/>
</dbReference>
<keyword evidence="1" id="KW-0442">Lipid degradation</keyword>
<evidence type="ECO:0000313" key="4">
    <source>
        <dbReference type="EMBL" id="TGL60350.1"/>
    </source>
</evidence>
<dbReference type="OrthoDB" id="334691at2"/>
<evidence type="ECO:0000259" key="3">
    <source>
        <dbReference type="Pfam" id="PF00561"/>
    </source>
</evidence>
<comment type="caution">
    <text evidence="4">The sequence shown here is derived from an EMBL/GenBank/DDBJ whole genome shotgun (WGS) entry which is preliminary data.</text>
</comment>
<keyword evidence="5" id="KW-1185">Reference proteome</keyword>